<organism evidence="3 4">
    <name type="scientific">Brassica cretica</name>
    <name type="common">Mustard</name>
    <dbReference type="NCBI Taxonomy" id="69181"/>
    <lineage>
        <taxon>Eukaryota</taxon>
        <taxon>Viridiplantae</taxon>
        <taxon>Streptophyta</taxon>
        <taxon>Embryophyta</taxon>
        <taxon>Tracheophyta</taxon>
        <taxon>Spermatophyta</taxon>
        <taxon>Magnoliopsida</taxon>
        <taxon>eudicotyledons</taxon>
        <taxon>Gunneridae</taxon>
        <taxon>Pentapetalae</taxon>
        <taxon>rosids</taxon>
        <taxon>malvids</taxon>
        <taxon>Brassicales</taxon>
        <taxon>Brassicaceae</taxon>
        <taxon>Brassiceae</taxon>
        <taxon>Brassica</taxon>
    </lineage>
</organism>
<feature type="compositionally biased region" description="Basic and acidic residues" evidence="1">
    <location>
        <begin position="82"/>
        <end position="101"/>
    </location>
</feature>
<feature type="domain" description="LTI65/LTI78 N-terminal" evidence="2">
    <location>
        <begin position="58"/>
        <end position="94"/>
    </location>
</feature>
<evidence type="ECO:0000313" key="4">
    <source>
        <dbReference type="Proteomes" id="UP000266723"/>
    </source>
</evidence>
<reference evidence="3 4" key="1">
    <citation type="journal article" date="2020" name="BMC Genomics">
        <title>Intraspecific diversification of the crop wild relative Brassica cretica Lam. using demographic model selection.</title>
        <authorList>
            <person name="Kioukis A."/>
            <person name="Michalopoulou V.A."/>
            <person name="Briers L."/>
            <person name="Pirintsos S."/>
            <person name="Studholme D.J."/>
            <person name="Pavlidis P."/>
            <person name="Sarris P.F."/>
        </authorList>
    </citation>
    <scope>NUCLEOTIDE SEQUENCE [LARGE SCALE GENOMIC DNA]</scope>
    <source>
        <strain evidence="4">cv. PFS-1207/04</strain>
    </source>
</reference>
<accession>A0ABQ7DK41</accession>
<proteinExistence type="predicted"/>
<keyword evidence="4" id="KW-1185">Reference proteome</keyword>
<dbReference type="Pfam" id="PF23403">
    <property type="entry name" value="LTI65_LTI78_N"/>
    <property type="match status" value="1"/>
</dbReference>
<protein>
    <recommendedName>
        <fullName evidence="2">LTI65/LTI78 N-terminal domain-containing protein</fullName>
    </recommendedName>
</protein>
<dbReference type="EMBL" id="QGKV02000649">
    <property type="protein sequence ID" value="KAF3577738.1"/>
    <property type="molecule type" value="Genomic_DNA"/>
</dbReference>
<name>A0ABQ7DK41_BRACR</name>
<evidence type="ECO:0000256" key="1">
    <source>
        <dbReference type="SAM" id="MobiDB-lite"/>
    </source>
</evidence>
<gene>
    <name evidence="3" type="ORF">DY000_02033909</name>
</gene>
<evidence type="ECO:0000313" key="3">
    <source>
        <dbReference type="EMBL" id="KAF3577738.1"/>
    </source>
</evidence>
<comment type="caution">
    <text evidence="3">The sequence shown here is derived from an EMBL/GenBank/DDBJ whole genome shotgun (WGS) entry which is preliminary data.</text>
</comment>
<dbReference type="Proteomes" id="UP000266723">
    <property type="component" value="Unassembled WGS sequence"/>
</dbReference>
<feature type="region of interest" description="Disordered" evidence="1">
    <location>
        <begin position="73"/>
        <end position="113"/>
    </location>
</feature>
<dbReference type="InterPro" id="IPR056605">
    <property type="entry name" value="LTI65_LTI78_N"/>
</dbReference>
<sequence>MATCLLDPFLETSEDQIAKGEKTLSKSRKYERKALVQLNEEKAIVLYEEEDDQEIGANTVFKKEREKAKKIRNSLTKHGHGYHHDHDHEEEYDEQKPKWHSEPGQPETPSPPGETNFWQWTKVFQFVSSDYTKPVELEPLRDIFHGHKMMDTSYLMICYLSLFCNQEARIQAFKFERNLSIPSYHVLLHQCRRDACLKFMDVWKKSTNLVREHESVVLLFL</sequence>
<evidence type="ECO:0000259" key="2">
    <source>
        <dbReference type="Pfam" id="PF23403"/>
    </source>
</evidence>